<evidence type="ECO:0000313" key="18">
    <source>
        <dbReference type="RefSeq" id="XP_036364527.1"/>
    </source>
</evidence>
<keyword evidence="8" id="KW-0130">Cell adhesion</keyword>
<keyword evidence="10 13" id="KW-0472">Membrane</keyword>
<gene>
    <name evidence="17 18" type="primary">LOC115218988</name>
</gene>
<keyword evidence="2" id="KW-1003">Cell membrane</keyword>
<sequence>MNWLLSLVILLHLIFLRLSFCIDLIYHVKENRGPGSYVGDIASDSHILEHLKDPSLITYNRLRQRQTSSSQLFNVTKTGKLFTAQTLDAESLCFYNTECFKIIKIAVRKAEAFMKILKIKVIIEDINDHQPEFPVKQVNIQFDETDGKGTMKSIPNAVDKDVGLLSSSITYLLKKKFDEPFTLSVTKRVIGTSKLNIILEKKLDRELKDSYMLQVIAKDGGILPREGRLNIHISVTDINDNAPVFTQNIYNISIRNFHPKTRPIIILSAKDLDSGENSRVSYHFSSETSDTAKIYFQLNSETGEIFVQKKITFRQKQKYKLFVEARDGGNPPLSSTAMVLVNVINQQNNAPEIDVNFVSELSKDTASISEGTKVGSFIAYVSVIDNDIGMNGEVDCNLEHEKFQLLNLGSNEYKIIMKKQVDRETKEFYDISLSCQDKGSPSLRRERNFSIQVMDVNDVQPQFTKDTFKFLTYENEDHKFPIGFVNATDADQGSGGELTYFLLSNNEYSIPFEITDYGFISTTNSLDHEQKDTYQFKVLVKDNGNPSLNNTANVIVEVMDENDNVPYFTFPSVNPFSLDVHYQPHRKNEIAVLRASDRDSHVNAFLRYEIIGGNNKQLFAVNPYTGVLFFSRTVYQNDAGSYNLDLVVQDSGTPVLSAMTTLSLVLTVSNKTAKMLTTVDIYSDEMIDMNLVIVIVAGAVIVSAVVVVSITICIVRCNNSRSPQHRTEISQCDQSGKEKNLLIYQTNNPVFSTGNPDEIKNRNTQSLRMGNQEDLQQEWKISAASRSLPMTRQGYIADIGVTSGYIGVEERPFTGPDCRINIVSTRKDVKHGCIRRDAPQYEEIPDIFIDNGTYPNTP</sequence>
<comment type="subcellular location">
    <subcellularLocation>
        <location evidence="1">Cell membrane</location>
        <topology evidence="1">Single-pass type I membrane protein</topology>
    </subcellularLocation>
</comment>
<dbReference type="SMART" id="SM00112">
    <property type="entry name" value="CA"/>
    <property type="match status" value="5"/>
</dbReference>
<dbReference type="CDD" id="cd11304">
    <property type="entry name" value="Cadherin_repeat"/>
    <property type="match status" value="6"/>
</dbReference>
<dbReference type="Pfam" id="PF08266">
    <property type="entry name" value="Cadherin_2"/>
    <property type="match status" value="1"/>
</dbReference>
<proteinExistence type="predicted"/>
<evidence type="ECO:0000256" key="5">
    <source>
        <dbReference type="ARBA" id="ARBA00022729"/>
    </source>
</evidence>
<evidence type="ECO:0000256" key="2">
    <source>
        <dbReference type="ARBA" id="ARBA00022475"/>
    </source>
</evidence>
<evidence type="ECO:0000256" key="13">
    <source>
        <dbReference type="SAM" id="Phobius"/>
    </source>
</evidence>
<dbReference type="RefSeq" id="XP_036364527.1">
    <property type="nucleotide sequence ID" value="XM_036508634.1"/>
</dbReference>
<keyword evidence="16" id="KW-1185">Reference proteome</keyword>
<dbReference type="InterPro" id="IPR013164">
    <property type="entry name" value="Cadherin_N"/>
</dbReference>
<feature type="domain" description="Cadherin" evidence="15">
    <location>
        <begin position="590"/>
        <end position="676"/>
    </location>
</feature>
<feature type="chain" id="PRO_5045019856" evidence="14">
    <location>
        <begin position="22"/>
        <end position="858"/>
    </location>
</feature>
<dbReference type="PROSITE" id="PS00232">
    <property type="entry name" value="CADHERIN_1"/>
    <property type="match status" value="2"/>
</dbReference>
<evidence type="ECO:0000256" key="12">
    <source>
        <dbReference type="PROSITE-ProRule" id="PRU00043"/>
    </source>
</evidence>
<dbReference type="InterPro" id="IPR002126">
    <property type="entry name" value="Cadherin-like_dom"/>
</dbReference>
<evidence type="ECO:0000256" key="10">
    <source>
        <dbReference type="ARBA" id="ARBA00023136"/>
    </source>
</evidence>
<keyword evidence="3 13" id="KW-0812">Transmembrane</keyword>
<evidence type="ECO:0000256" key="14">
    <source>
        <dbReference type="SAM" id="SignalP"/>
    </source>
</evidence>
<keyword evidence="4" id="KW-0479">Metal-binding</keyword>
<feature type="transmembrane region" description="Helical" evidence="13">
    <location>
        <begin position="691"/>
        <end position="715"/>
    </location>
</feature>
<evidence type="ECO:0000256" key="4">
    <source>
        <dbReference type="ARBA" id="ARBA00022723"/>
    </source>
</evidence>
<dbReference type="Gene3D" id="2.60.40.60">
    <property type="entry name" value="Cadherins"/>
    <property type="match status" value="6"/>
</dbReference>
<dbReference type="Proteomes" id="UP000515154">
    <property type="component" value="Linkage group LG14"/>
</dbReference>
<dbReference type="PROSITE" id="PS50268">
    <property type="entry name" value="CADHERIN_2"/>
    <property type="match status" value="6"/>
</dbReference>
<dbReference type="InterPro" id="IPR020894">
    <property type="entry name" value="Cadherin_CS"/>
</dbReference>
<keyword evidence="11" id="KW-0325">Glycoprotein</keyword>
<dbReference type="SUPFAM" id="SSF49313">
    <property type="entry name" value="Cadherin-like"/>
    <property type="match status" value="5"/>
</dbReference>
<feature type="signal peptide" evidence="14">
    <location>
        <begin position="1"/>
        <end position="21"/>
    </location>
</feature>
<dbReference type="AlphaFoldDB" id="A0A7E6FC50"/>
<evidence type="ECO:0000256" key="7">
    <source>
        <dbReference type="ARBA" id="ARBA00022837"/>
    </source>
</evidence>
<dbReference type="InterPro" id="IPR050174">
    <property type="entry name" value="Protocadherin/Cadherin-CA"/>
</dbReference>
<feature type="domain" description="Cadherin" evidence="15">
    <location>
        <begin position="28"/>
        <end position="133"/>
    </location>
</feature>
<keyword evidence="9 13" id="KW-1133">Transmembrane helix</keyword>
<keyword evidence="7 12" id="KW-0106">Calcium</keyword>
<evidence type="ECO:0000313" key="16">
    <source>
        <dbReference type="Proteomes" id="UP000515154"/>
    </source>
</evidence>
<evidence type="ECO:0000256" key="9">
    <source>
        <dbReference type="ARBA" id="ARBA00022989"/>
    </source>
</evidence>
<evidence type="ECO:0000313" key="17">
    <source>
        <dbReference type="RefSeq" id="XP_036364526.1"/>
    </source>
</evidence>
<reference evidence="17 18" key="1">
    <citation type="submission" date="2025-08" db="UniProtKB">
        <authorList>
            <consortium name="RefSeq"/>
        </authorList>
    </citation>
    <scope>IDENTIFICATION</scope>
</reference>
<keyword evidence="5 14" id="KW-0732">Signal</keyword>
<organism evidence="16 18">
    <name type="scientific">Octopus sinensis</name>
    <name type="common">East Asian common octopus</name>
    <dbReference type="NCBI Taxonomy" id="2607531"/>
    <lineage>
        <taxon>Eukaryota</taxon>
        <taxon>Metazoa</taxon>
        <taxon>Spiralia</taxon>
        <taxon>Lophotrochozoa</taxon>
        <taxon>Mollusca</taxon>
        <taxon>Cephalopoda</taxon>
        <taxon>Coleoidea</taxon>
        <taxon>Octopodiformes</taxon>
        <taxon>Octopoda</taxon>
        <taxon>Incirrata</taxon>
        <taxon>Octopodidae</taxon>
        <taxon>Octopus</taxon>
    </lineage>
</organism>
<dbReference type="GO" id="GO:0007156">
    <property type="term" value="P:homophilic cell adhesion via plasma membrane adhesion molecules"/>
    <property type="evidence" value="ECO:0007669"/>
    <property type="project" value="InterPro"/>
</dbReference>
<dbReference type="FunFam" id="2.60.40.60:FF:000123">
    <property type="entry name" value="Protocadherin beta 4"/>
    <property type="match status" value="1"/>
</dbReference>
<dbReference type="FunFam" id="2.60.40.60:FF:000007">
    <property type="entry name" value="Protocadherin alpha 2"/>
    <property type="match status" value="1"/>
</dbReference>
<evidence type="ECO:0000256" key="8">
    <source>
        <dbReference type="ARBA" id="ARBA00022889"/>
    </source>
</evidence>
<dbReference type="GO" id="GO:0005886">
    <property type="term" value="C:plasma membrane"/>
    <property type="evidence" value="ECO:0007669"/>
    <property type="project" value="UniProtKB-SubCell"/>
</dbReference>
<evidence type="ECO:0000256" key="11">
    <source>
        <dbReference type="ARBA" id="ARBA00023180"/>
    </source>
</evidence>
<dbReference type="PRINTS" id="PR00205">
    <property type="entry name" value="CADHERIN"/>
</dbReference>
<dbReference type="PANTHER" id="PTHR24028:SF146">
    <property type="entry name" value="CADHERIN 96CB, ISOFORM D-RELATED"/>
    <property type="match status" value="1"/>
</dbReference>
<feature type="domain" description="Cadherin" evidence="15">
    <location>
        <begin position="246"/>
        <end position="353"/>
    </location>
</feature>
<dbReference type="FunFam" id="2.60.40.60:FF:000092">
    <property type="entry name" value="Protocadherin 8"/>
    <property type="match status" value="1"/>
</dbReference>
<dbReference type="InterPro" id="IPR015919">
    <property type="entry name" value="Cadherin-like_sf"/>
</dbReference>
<protein>
    <submittedName>
        <fullName evidence="17 18">Protocadherin-18</fullName>
    </submittedName>
</protein>
<keyword evidence="6" id="KW-0677">Repeat</keyword>
<evidence type="ECO:0000256" key="3">
    <source>
        <dbReference type="ARBA" id="ARBA00022692"/>
    </source>
</evidence>
<evidence type="ECO:0000256" key="1">
    <source>
        <dbReference type="ARBA" id="ARBA00004251"/>
    </source>
</evidence>
<dbReference type="GO" id="GO:0005509">
    <property type="term" value="F:calcium ion binding"/>
    <property type="evidence" value="ECO:0007669"/>
    <property type="project" value="UniProtKB-UniRule"/>
</dbReference>
<evidence type="ECO:0000256" key="6">
    <source>
        <dbReference type="ARBA" id="ARBA00022737"/>
    </source>
</evidence>
<name>A0A7E6FC50_9MOLL</name>
<feature type="domain" description="Cadherin" evidence="15">
    <location>
        <begin position="134"/>
        <end position="245"/>
    </location>
</feature>
<dbReference type="RefSeq" id="XP_036364526.1">
    <property type="nucleotide sequence ID" value="XM_036508633.1"/>
</dbReference>
<feature type="domain" description="Cadherin" evidence="15">
    <location>
        <begin position="360"/>
        <end position="463"/>
    </location>
</feature>
<feature type="domain" description="Cadherin" evidence="15">
    <location>
        <begin position="464"/>
        <end position="568"/>
    </location>
</feature>
<dbReference type="Pfam" id="PF00028">
    <property type="entry name" value="Cadherin"/>
    <property type="match status" value="5"/>
</dbReference>
<dbReference type="KEGG" id="osn:115218988"/>
<accession>A0A7E6FC50</accession>
<dbReference type="FunFam" id="2.60.40.60:FF:000002">
    <property type="entry name" value="Protocadherin alpha 2"/>
    <property type="match status" value="1"/>
</dbReference>
<evidence type="ECO:0000259" key="15">
    <source>
        <dbReference type="PROSITE" id="PS50268"/>
    </source>
</evidence>
<dbReference type="PANTHER" id="PTHR24028">
    <property type="entry name" value="CADHERIN-87A"/>
    <property type="match status" value="1"/>
</dbReference>